<dbReference type="InterPro" id="IPR018689">
    <property type="entry name" value="Imm33_dom"/>
</dbReference>
<dbReference type="Pfam" id="PF09951">
    <property type="entry name" value="Imm33"/>
    <property type="match status" value="1"/>
</dbReference>
<reference evidence="2 3" key="1">
    <citation type="submission" date="2019-04" db="EMBL/GenBank/DDBJ databases">
        <title>Thalassotalea guangxiensis sp. nov., isolated from sediment of the coastal wetland.</title>
        <authorList>
            <person name="Zheng S."/>
            <person name="Zhang D."/>
        </authorList>
    </citation>
    <scope>NUCLEOTIDE SEQUENCE [LARGE SCALE GENOMIC DNA]</scope>
    <source>
        <strain evidence="2 3">ZS-4</strain>
    </source>
</reference>
<sequence length="109" mass="12181">MDKRFKLSNSEIKPLAIGFGACIASDMITVDGCQVGFMYRESPINEVDSGWRFLSGLESQDYMDNANNHSLYDINTVANYDPDITSFIELPIGSQCERNSDGTLEEIKD</sequence>
<keyword evidence="3" id="KW-1185">Reference proteome</keyword>
<evidence type="ECO:0000313" key="3">
    <source>
        <dbReference type="Proteomes" id="UP000307999"/>
    </source>
</evidence>
<accession>A0A4V5NTY3</accession>
<dbReference type="Proteomes" id="UP000307999">
    <property type="component" value="Unassembled WGS sequence"/>
</dbReference>
<proteinExistence type="predicted"/>
<dbReference type="PANTHER" id="PTHR38743:SF2">
    <property type="entry name" value="DUF2185 DOMAIN-CONTAINING PROTEIN"/>
    <property type="match status" value="1"/>
</dbReference>
<dbReference type="OrthoDB" id="4827574at2"/>
<evidence type="ECO:0000259" key="1">
    <source>
        <dbReference type="Pfam" id="PF09951"/>
    </source>
</evidence>
<name>A0A4V5NTY3_9GAMM</name>
<organism evidence="2 3">
    <name type="scientific">Thalassotalea mangrovi</name>
    <dbReference type="NCBI Taxonomy" id="2572245"/>
    <lineage>
        <taxon>Bacteria</taxon>
        <taxon>Pseudomonadati</taxon>
        <taxon>Pseudomonadota</taxon>
        <taxon>Gammaproteobacteria</taxon>
        <taxon>Alteromonadales</taxon>
        <taxon>Colwelliaceae</taxon>
        <taxon>Thalassotalea</taxon>
    </lineage>
</organism>
<evidence type="ECO:0000313" key="2">
    <source>
        <dbReference type="EMBL" id="TKB43569.1"/>
    </source>
</evidence>
<gene>
    <name evidence="2" type="ORF">E8M12_14805</name>
</gene>
<feature type="domain" description="Immunity protein Imm33" evidence="1">
    <location>
        <begin position="22"/>
        <end position="107"/>
    </location>
</feature>
<dbReference type="AlphaFoldDB" id="A0A4V5NTY3"/>
<comment type="caution">
    <text evidence="2">The sequence shown here is derived from an EMBL/GenBank/DDBJ whole genome shotgun (WGS) entry which is preliminary data.</text>
</comment>
<protein>
    <submittedName>
        <fullName evidence="2">DUF2185 domain-containing protein</fullName>
    </submittedName>
</protein>
<dbReference type="PANTHER" id="PTHR38743">
    <property type="entry name" value="SIMILAR TO GLYOXYLASE I FAMILY PROTEIN"/>
    <property type="match status" value="1"/>
</dbReference>
<dbReference type="EMBL" id="SWDB01000037">
    <property type="protein sequence ID" value="TKB43569.1"/>
    <property type="molecule type" value="Genomic_DNA"/>
</dbReference>